<evidence type="ECO:0000313" key="1">
    <source>
        <dbReference type="EMBL" id="TNN80130.1"/>
    </source>
</evidence>
<reference evidence="1 2" key="1">
    <citation type="submission" date="2019-03" db="EMBL/GenBank/DDBJ databases">
        <title>First draft genome of Liparis tanakae, snailfish: a comprehensive survey of snailfish specific genes.</title>
        <authorList>
            <person name="Kim W."/>
            <person name="Song I."/>
            <person name="Jeong J.-H."/>
            <person name="Kim D."/>
            <person name="Kim S."/>
            <person name="Ryu S."/>
            <person name="Song J.Y."/>
            <person name="Lee S.K."/>
        </authorList>
    </citation>
    <scope>NUCLEOTIDE SEQUENCE [LARGE SCALE GENOMIC DNA]</scope>
    <source>
        <tissue evidence="1">Muscle</tissue>
    </source>
</reference>
<gene>
    <name evidence="1" type="ORF">EYF80_009641</name>
</gene>
<organism evidence="1 2">
    <name type="scientific">Liparis tanakae</name>
    <name type="common">Tanaka's snailfish</name>
    <dbReference type="NCBI Taxonomy" id="230148"/>
    <lineage>
        <taxon>Eukaryota</taxon>
        <taxon>Metazoa</taxon>
        <taxon>Chordata</taxon>
        <taxon>Craniata</taxon>
        <taxon>Vertebrata</taxon>
        <taxon>Euteleostomi</taxon>
        <taxon>Actinopterygii</taxon>
        <taxon>Neopterygii</taxon>
        <taxon>Teleostei</taxon>
        <taxon>Neoteleostei</taxon>
        <taxon>Acanthomorphata</taxon>
        <taxon>Eupercaria</taxon>
        <taxon>Perciformes</taxon>
        <taxon>Cottioidei</taxon>
        <taxon>Cottales</taxon>
        <taxon>Liparidae</taxon>
        <taxon>Liparis</taxon>
    </lineage>
</organism>
<name>A0A4Z2IQ54_9TELE</name>
<evidence type="ECO:0000313" key="2">
    <source>
        <dbReference type="Proteomes" id="UP000314294"/>
    </source>
</evidence>
<protein>
    <submittedName>
        <fullName evidence="1">Uncharacterized protein</fullName>
    </submittedName>
</protein>
<sequence length="90" mass="10062">MYSNNHNGQNEVSLWSRVECQQPLLMEALAGIWCTYKYHVNAFEPETVCCWQAGLKGRSQGRVELLLRGTTVVTLAPVQATGFQGTVFVE</sequence>
<dbReference type="AlphaFoldDB" id="A0A4Z2IQ54"/>
<accession>A0A4Z2IQ54</accession>
<keyword evidence="2" id="KW-1185">Reference proteome</keyword>
<dbReference type="Proteomes" id="UP000314294">
    <property type="component" value="Unassembled WGS sequence"/>
</dbReference>
<proteinExistence type="predicted"/>
<comment type="caution">
    <text evidence="1">The sequence shown here is derived from an EMBL/GenBank/DDBJ whole genome shotgun (WGS) entry which is preliminary data.</text>
</comment>
<dbReference type="EMBL" id="SRLO01000057">
    <property type="protein sequence ID" value="TNN80130.1"/>
    <property type="molecule type" value="Genomic_DNA"/>
</dbReference>